<accession>A0A5B7GW84</accession>
<protein>
    <submittedName>
        <fullName evidence="1">Uncharacterized protein</fullName>
    </submittedName>
</protein>
<gene>
    <name evidence="1" type="ORF">E2C01_058689</name>
</gene>
<dbReference type="Proteomes" id="UP000324222">
    <property type="component" value="Unassembled WGS sequence"/>
</dbReference>
<comment type="caution">
    <text evidence="1">The sequence shown here is derived from an EMBL/GenBank/DDBJ whole genome shotgun (WGS) entry which is preliminary data.</text>
</comment>
<reference evidence="1 2" key="1">
    <citation type="submission" date="2019-05" db="EMBL/GenBank/DDBJ databases">
        <title>Another draft genome of Portunus trituberculatus and its Hox gene families provides insights of decapod evolution.</title>
        <authorList>
            <person name="Jeong J.-H."/>
            <person name="Song I."/>
            <person name="Kim S."/>
            <person name="Choi T."/>
            <person name="Kim D."/>
            <person name="Ryu S."/>
            <person name="Kim W."/>
        </authorList>
    </citation>
    <scope>NUCLEOTIDE SEQUENCE [LARGE SCALE GENOMIC DNA]</scope>
    <source>
        <tissue evidence="1">Muscle</tissue>
    </source>
</reference>
<name>A0A5B7GW84_PORTR</name>
<proteinExistence type="predicted"/>
<evidence type="ECO:0000313" key="2">
    <source>
        <dbReference type="Proteomes" id="UP000324222"/>
    </source>
</evidence>
<organism evidence="1 2">
    <name type="scientific">Portunus trituberculatus</name>
    <name type="common">Swimming crab</name>
    <name type="synonym">Neptunus trituberculatus</name>
    <dbReference type="NCBI Taxonomy" id="210409"/>
    <lineage>
        <taxon>Eukaryota</taxon>
        <taxon>Metazoa</taxon>
        <taxon>Ecdysozoa</taxon>
        <taxon>Arthropoda</taxon>
        <taxon>Crustacea</taxon>
        <taxon>Multicrustacea</taxon>
        <taxon>Malacostraca</taxon>
        <taxon>Eumalacostraca</taxon>
        <taxon>Eucarida</taxon>
        <taxon>Decapoda</taxon>
        <taxon>Pleocyemata</taxon>
        <taxon>Brachyura</taxon>
        <taxon>Eubrachyura</taxon>
        <taxon>Portunoidea</taxon>
        <taxon>Portunidae</taxon>
        <taxon>Portuninae</taxon>
        <taxon>Portunus</taxon>
    </lineage>
</organism>
<keyword evidence="2" id="KW-1185">Reference proteome</keyword>
<dbReference type="EMBL" id="VSRR010022266">
    <property type="protein sequence ID" value="MPC64571.1"/>
    <property type="molecule type" value="Genomic_DNA"/>
</dbReference>
<evidence type="ECO:0000313" key="1">
    <source>
        <dbReference type="EMBL" id="MPC64571.1"/>
    </source>
</evidence>
<dbReference type="AlphaFoldDB" id="A0A5B7GW84"/>
<sequence>MVPLYHVKPVKQRGVLTPSYDSGEYWTLQQVQMLSGGKTPAVTPGKCVCHAPTVLLYSLIAVKEH</sequence>